<dbReference type="Proteomes" id="UP000749559">
    <property type="component" value="Unassembled WGS sequence"/>
</dbReference>
<comment type="caution">
    <text evidence="1">The sequence shown here is derived from an EMBL/GenBank/DDBJ whole genome shotgun (WGS) entry which is preliminary data.</text>
</comment>
<evidence type="ECO:0000313" key="2">
    <source>
        <dbReference type="Proteomes" id="UP000749559"/>
    </source>
</evidence>
<protein>
    <submittedName>
        <fullName evidence="1">Uncharacterized protein</fullName>
    </submittedName>
</protein>
<accession>A0A8J1Y144</accession>
<dbReference type="AlphaFoldDB" id="A0A8J1Y144"/>
<reference evidence="1" key="1">
    <citation type="submission" date="2022-03" db="EMBL/GenBank/DDBJ databases">
        <authorList>
            <person name="Martin C."/>
        </authorList>
    </citation>
    <scope>NUCLEOTIDE SEQUENCE</scope>
</reference>
<evidence type="ECO:0000313" key="1">
    <source>
        <dbReference type="EMBL" id="CAH1802931.1"/>
    </source>
</evidence>
<name>A0A8J1Y144_OWEFU</name>
<gene>
    <name evidence="1" type="ORF">OFUS_LOCUS26570</name>
</gene>
<proteinExistence type="predicted"/>
<sequence length="401" mass="45802">MYNQYKNRCELFECLPNSDGTDWNYNWKSRAPNVNDSMGITYARPHSYSPRCHNSYFMRRTWETKKAVKSSCSIVGNLKVQNLYDCMVKSCENNANVFNIISHESNEFDCEMKYCNWHAPNDDYQLSLSVVEDNNANCRSYSLGHTFKTKLILNKTLSSALSLPSRPTPEKCDEIDSYFSSTDQPIPTSLYESGYTSILYVTKHKANLAFKCKSNSEGTDWSYYNQNDICENEEQQDIQWWSLPYPGTPNCKTDIFTRITVGHQCKKSTCNVFKKIDVRDLRQCMISACKEGYNVINYCRDNSTVVCEIRICSKDNSNGDYNFNFSYDPTGFSVYGLYSDATLAALTVDSSEICHNITNETSHDNTEDTCLLEFNPPAELLLIVFLCFSVAIHIVCIVALG</sequence>
<organism evidence="1 2">
    <name type="scientific">Owenia fusiformis</name>
    <name type="common">Polychaete worm</name>
    <dbReference type="NCBI Taxonomy" id="6347"/>
    <lineage>
        <taxon>Eukaryota</taxon>
        <taxon>Metazoa</taxon>
        <taxon>Spiralia</taxon>
        <taxon>Lophotrochozoa</taxon>
        <taxon>Annelida</taxon>
        <taxon>Polychaeta</taxon>
        <taxon>Sedentaria</taxon>
        <taxon>Canalipalpata</taxon>
        <taxon>Sabellida</taxon>
        <taxon>Oweniida</taxon>
        <taxon>Oweniidae</taxon>
        <taxon>Owenia</taxon>
    </lineage>
</organism>
<keyword evidence="2" id="KW-1185">Reference proteome</keyword>
<dbReference type="EMBL" id="CAIIXF020000180">
    <property type="protein sequence ID" value="CAH1802931.1"/>
    <property type="molecule type" value="Genomic_DNA"/>
</dbReference>